<evidence type="ECO:0000313" key="14">
    <source>
        <dbReference type="EMBL" id="AZS37074.1"/>
    </source>
</evidence>
<dbReference type="InterPro" id="IPR022463">
    <property type="entry name" value="1-PFruKinase"/>
</dbReference>
<comment type="similarity">
    <text evidence="1 11">Belongs to the carbohydrate kinase PfkB family.</text>
</comment>
<comment type="function">
    <text evidence="12">Catalyzes the ATP-dependent phosphorylation of fructose-l-phosphate to fructose-l,6-bisphosphate.</text>
</comment>
<accession>A0A3S9WAM9</accession>
<evidence type="ECO:0000256" key="6">
    <source>
        <dbReference type="ARBA" id="ARBA00022777"/>
    </source>
</evidence>
<keyword evidence="15" id="KW-1185">Reference proteome</keyword>
<evidence type="ECO:0000256" key="3">
    <source>
        <dbReference type="ARBA" id="ARBA00013596"/>
    </source>
</evidence>
<dbReference type="GO" id="GO:0005524">
    <property type="term" value="F:ATP binding"/>
    <property type="evidence" value="ECO:0007669"/>
    <property type="project" value="UniProtKB-UniRule"/>
</dbReference>
<dbReference type="EC" id="2.7.1.56" evidence="2 12"/>
<dbReference type="GO" id="GO:0008662">
    <property type="term" value="F:1-phosphofructokinase activity"/>
    <property type="evidence" value="ECO:0007669"/>
    <property type="project" value="UniProtKB-UniRule"/>
</dbReference>
<sequence length="317" mass="31871">MIVTVTANPSLDRAVRLTAPLTHGEVQRAADSREDAGGKGVNVSRALSAAGVATVAVLPSAADDPYLALVERTGVDIRRIDVAGRVRANLTVADPDGTTTKINLPGAQLDRNEKAALIDGIVTASRGADWVVLAGSLPPGAGDGFYTEVVEAVRGASRGSAPRIAVDTSGAALAHVVAHARPDLIKPNEDELAELVGEGPAPAAEVLDAAVRQAQTLVADRVGAVLVTLGADGALLVTADEALRAAAPRITVASTVGAGDSSLAGYLIAADAGGDPAQCLRSAVVYGAAAASLPGTQIPTPADVPHWDIVVTALTPR</sequence>
<evidence type="ECO:0000256" key="12">
    <source>
        <dbReference type="RuleBase" id="RU369061"/>
    </source>
</evidence>
<evidence type="ECO:0000256" key="2">
    <source>
        <dbReference type="ARBA" id="ARBA00012131"/>
    </source>
</evidence>
<dbReference type="InterPro" id="IPR002139">
    <property type="entry name" value="Ribo/fructo_kinase"/>
</dbReference>
<dbReference type="InterPro" id="IPR017583">
    <property type="entry name" value="Tagatose/fructose_Pkinase"/>
</dbReference>
<dbReference type="Proteomes" id="UP000276888">
    <property type="component" value="Chromosome"/>
</dbReference>
<dbReference type="InterPro" id="IPR011611">
    <property type="entry name" value="PfkB_dom"/>
</dbReference>
<evidence type="ECO:0000256" key="8">
    <source>
        <dbReference type="ARBA" id="ARBA00032802"/>
    </source>
</evidence>
<evidence type="ECO:0000256" key="1">
    <source>
        <dbReference type="ARBA" id="ARBA00010688"/>
    </source>
</evidence>
<evidence type="ECO:0000256" key="4">
    <source>
        <dbReference type="ARBA" id="ARBA00022679"/>
    </source>
</evidence>
<evidence type="ECO:0000256" key="11">
    <source>
        <dbReference type="RuleBase" id="RU003704"/>
    </source>
</evidence>
<proteinExistence type="inferred from homology"/>
<dbReference type="NCBIfam" id="TIGR03828">
    <property type="entry name" value="pfkB"/>
    <property type="match status" value="1"/>
</dbReference>
<dbReference type="PRINTS" id="PR00990">
    <property type="entry name" value="RIBOKINASE"/>
</dbReference>
<dbReference type="PANTHER" id="PTHR46566:SF5">
    <property type="entry name" value="1-PHOSPHOFRUCTOKINASE"/>
    <property type="match status" value="1"/>
</dbReference>
<dbReference type="InterPro" id="IPR002173">
    <property type="entry name" value="Carboh/pur_kinase_PfkB_CS"/>
</dbReference>
<keyword evidence="6 11" id="KW-0418">Kinase</keyword>
<protein>
    <recommendedName>
        <fullName evidence="3 12">1-phosphofructokinase</fullName>
        <shortName evidence="12">Fru1PK</shortName>
        <ecNumber evidence="2 12">2.7.1.56</ecNumber>
    </recommendedName>
    <alternativeName>
        <fullName evidence="8 12">Fructose 1-phosphate kinase</fullName>
    </alternativeName>
</protein>
<name>A0A3S9WAM9_9MICO</name>
<dbReference type="GO" id="GO:0005829">
    <property type="term" value="C:cytosol"/>
    <property type="evidence" value="ECO:0007669"/>
    <property type="project" value="TreeGrafter"/>
</dbReference>
<dbReference type="PIRSF" id="PIRSF000535">
    <property type="entry name" value="1PFK/6PFK/LacC"/>
    <property type="match status" value="1"/>
</dbReference>
<dbReference type="AlphaFoldDB" id="A0A3S9WAM9"/>
<evidence type="ECO:0000256" key="10">
    <source>
        <dbReference type="PIRNR" id="PIRNR000535"/>
    </source>
</evidence>
<evidence type="ECO:0000259" key="13">
    <source>
        <dbReference type="Pfam" id="PF00294"/>
    </source>
</evidence>
<keyword evidence="4 10" id="KW-0808">Transferase</keyword>
<feature type="domain" description="Carbohydrate kinase PfkB" evidence="13">
    <location>
        <begin position="9"/>
        <end position="302"/>
    </location>
</feature>
<organism evidence="14 15">
    <name type="scientific">Microbacterium lemovicicum</name>
    <dbReference type="NCBI Taxonomy" id="1072463"/>
    <lineage>
        <taxon>Bacteria</taxon>
        <taxon>Bacillati</taxon>
        <taxon>Actinomycetota</taxon>
        <taxon>Actinomycetes</taxon>
        <taxon>Micrococcales</taxon>
        <taxon>Microbacteriaceae</taxon>
        <taxon>Microbacterium</taxon>
    </lineage>
</organism>
<evidence type="ECO:0000313" key="15">
    <source>
        <dbReference type="Proteomes" id="UP000276888"/>
    </source>
</evidence>
<gene>
    <name evidence="14" type="primary">lacC</name>
    <name evidence="14" type="ORF">CVS47_01700</name>
</gene>
<dbReference type="Pfam" id="PF00294">
    <property type="entry name" value="PfkB"/>
    <property type="match status" value="1"/>
</dbReference>
<keyword evidence="7 12" id="KW-0067">ATP-binding</keyword>
<evidence type="ECO:0000256" key="5">
    <source>
        <dbReference type="ARBA" id="ARBA00022741"/>
    </source>
</evidence>
<dbReference type="RefSeq" id="WP_164734618.1">
    <property type="nucleotide sequence ID" value="NZ_CP031423.1"/>
</dbReference>
<dbReference type="InterPro" id="IPR029056">
    <property type="entry name" value="Ribokinase-like"/>
</dbReference>
<evidence type="ECO:0000256" key="9">
    <source>
        <dbReference type="ARBA" id="ARBA00047745"/>
    </source>
</evidence>
<dbReference type="Gene3D" id="3.40.1190.20">
    <property type="match status" value="1"/>
</dbReference>
<evidence type="ECO:0000256" key="7">
    <source>
        <dbReference type="ARBA" id="ARBA00022840"/>
    </source>
</evidence>
<dbReference type="EMBL" id="CP031423">
    <property type="protein sequence ID" value="AZS37074.1"/>
    <property type="molecule type" value="Genomic_DNA"/>
</dbReference>
<dbReference type="PANTHER" id="PTHR46566">
    <property type="entry name" value="1-PHOSPHOFRUCTOKINASE-RELATED"/>
    <property type="match status" value="1"/>
</dbReference>
<keyword evidence="5 12" id="KW-0547">Nucleotide-binding</keyword>
<dbReference type="PROSITE" id="PS00584">
    <property type="entry name" value="PFKB_KINASES_2"/>
    <property type="match status" value="1"/>
</dbReference>
<dbReference type="CDD" id="cd01164">
    <property type="entry name" value="FruK_PfkB_like"/>
    <property type="match status" value="1"/>
</dbReference>
<dbReference type="SUPFAM" id="SSF53613">
    <property type="entry name" value="Ribokinase-like"/>
    <property type="match status" value="1"/>
</dbReference>
<reference evidence="14 15" key="1">
    <citation type="submission" date="2018-08" db="EMBL/GenBank/DDBJ databases">
        <title>Microbacterium lemovicicum sp. nov., a bacterium isolated from a natural uranium-rich soil.</title>
        <authorList>
            <person name="ORTET P."/>
        </authorList>
    </citation>
    <scope>NUCLEOTIDE SEQUENCE [LARGE SCALE GENOMIC DNA]</scope>
    <source>
        <strain evidence="14 15">Viu22</strain>
    </source>
</reference>
<dbReference type="KEGG" id="mlv:CVS47_01700"/>
<comment type="catalytic activity">
    <reaction evidence="9 12">
        <text>beta-D-fructose 1-phosphate + ATP = beta-D-fructose 1,6-bisphosphate + ADP + H(+)</text>
        <dbReference type="Rhea" id="RHEA:14213"/>
        <dbReference type="ChEBI" id="CHEBI:15378"/>
        <dbReference type="ChEBI" id="CHEBI:30616"/>
        <dbReference type="ChEBI" id="CHEBI:32966"/>
        <dbReference type="ChEBI" id="CHEBI:138881"/>
        <dbReference type="ChEBI" id="CHEBI:456216"/>
        <dbReference type="EC" id="2.7.1.56"/>
    </reaction>
</comment>
<dbReference type="NCBIfam" id="TIGR03168">
    <property type="entry name" value="1-PFK"/>
    <property type="match status" value="1"/>
</dbReference>